<protein>
    <submittedName>
        <fullName evidence="2">Uncharacterized protein</fullName>
    </submittedName>
</protein>
<sequence length="105" mass="11697">MARRPEDLQTHPLTADFEYGSQLDLPLYAREAGDFEPTFKHPKLNGYRALVLTLTSGLGIPKAVLMFLHRNNRADSTAVTSLDLAFSVVCATGYVRFLLHLYIAS</sequence>
<accession>A0A4Y7Q2N4</accession>
<proteinExistence type="predicted"/>
<evidence type="ECO:0000256" key="1">
    <source>
        <dbReference type="SAM" id="Phobius"/>
    </source>
</evidence>
<name>A0A4Y7Q2N4_9AGAM</name>
<keyword evidence="1" id="KW-1133">Transmembrane helix</keyword>
<keyword evidence="1" id="KW-0472">Membrane</keyword>
<evidence type="ECO:0000313" key="3">
    <source>
        <dbReference type="Proteomes" id="UP000294933"/>
    </source>
</evidence>
<feature type="transmembrane region" description="Helical" evidence="1">
    <location>
        <begin position="84"/>
        <end position="103"/>
    </location>
</feature>
<dbReference type="EMBL" id="ML170183">
    <property type="protein sequence ID" value="TDL21129.1"/>
    <property type="molecule type" value="Genomic_DNA"/>
</dbReference>
<keyword evidence="1" id="KW-0812">Transmembrane</keyword>
<organism evidence="2 3">
    <name type="scientific">Rickenella mellea</name>
    <dbReference type="NCBI Taxonomy" id="50990"/>
    <lineage>
        <taxon>Eukaryota</taxon>
        <taxon>Fungi</taxon>
        <taxon>Dikarya</taxon>
        <taxon>Basidiomycota</taxon>
        <taxon>Agaricomycotina</taxon>
        <taxon>Agaricomycetes</taxon>
        <taxon>Hymenochaetales</taxon>
        <taxon>Rickenellaceae</taxon>
        <taxon>Rickenella</taxon>
    </lineage>
</organism>
<evidence type="ECO:0000313" key="2">
    <source>
        <dbReference type="EMBL" id="TDL21129.1"/>
    </source>
</evidence>
<reference evidence="2 3" key="1">
    <citation type="submission" date="2018-06" db="EMBL/GenBank/DDBJ databases">
        <title>A transcriptomic atlas of mushroom development highlights an independent origin of complex multicellularity.</title>
        <authorList>
            <consortium name="DOE Joint Genome Institute"/>
            <person name="Krizsan K."/>
            <person name="Almasi E."/>
            <person name="Merenyi Z."/>
            <person name="Sahu N."/>
            <person name="Viragh M."/>
            <person name="Koszo T."/>
            <person name="Mondo S."/>
            <person name="Kiss B."/>
            <person name="Balint B."/>
            <person name="Kues U."/>
            <person name="Barry K."/>
            <person name="Hegedus J.C."/>
            <person name="Henrissat B."/>
            <person name="Johnson J."/>
            <person name="Lipzen A."/>
            <person name="Ohm R."/>
            <person name="Nagy I."/>
            <person name="Pangilinan J."/>
            <person name="Yan J."/>
            <person name="Xiong Y."/>
            <person name="Grigoriev I.V."/>
            <person name="Hibbett D.S."/>
            <person name="Nagy L.G."/>
        </authorList>
    </citation>
    <scope>NUCLEOTIDE SEQUENCE [LARGE SCALE GENOMIC DNA]</scope>
    <source>
        <strain evidence="2 3">SZMC22713</strain>
    </source>
</reference>
<dbReference type="VEuPathDB" id="FungiDB:BD410DRAFT_840830"/>
<keyword evidence="3" id="KW-1185">Reference proteome</keyword>
<dbReference type="AlphaFoldDB" id="A0A4Y7Q2N4"/>
<dbReference type="OrthoDB" id="3268450at2759"/>
<gene>
    <name evidence="2" type="ORF">BD410DRAFT_840830</name>
</gene>
<dbReference type="Proteomes" id="UP000294933">
    <property type="component" value="Unassembled WGS sequence"/>
</dbReference>
<feature type="transmembrane region" description="Helical" evidence="1">
    <location>
        <begin position="49"/>
        <end position="69"/>
    </location>
</feature>